<evidence type="ECO:0000256" key="8">
    <source>
        <dbReference type="SAM" id="MobiDB-lite"/>
    </source>
</evidence>
<comment type="similarity">
    <text evidence="1 7">Belongs to the ClpA/ClpB family.</text>
</comment>
<keyword evidence="5 7" id="KW-0143">Chaperone</keyword>
<protein>
    <submittedName>
        <fullName evidence="10">ATP-dependent Clp protease ATP-binding subunit ClpA</fullName>
    </submittedName>
</protein>
<keyword evidence="10" id="KW-0645">Protease</keyword>
<dbReference type="GeneID" id="97047113"/>
<evidence type="ECO:0000256" key="3">
    <source>
        <dbReference type="ARBA" id="ARBA00022741"/>
    </source>
</evidence>
<dbReference type="InterPro" id="IPR028299">
    <property type="entry name" value="ClpA/B_CS2"/>
</dbReference>
<dbReference type="Gene3D" id="1.10.8.60">
    <property type="match status" value="2"/>
</dbReference>
<feature type="compositionally biased region" description="Basic and acidic residues" evidence="8">
    <location>
        <begin position="152"/>
        <end position="175"/>
    </location>
</feature>
<dbReference type="PANTHER" id="PTHR11638">
    <property type="entry name" value="ATP-DEPENDENT CLP PROTEASE"/>
    <property type="match status" value="1"/>
</dbReference>
<dbReference type="SUPFAM" id="SSF52540">
    <property type="entry name" value="P-loop containing nucleoside triphosphate hydrolases"/>
    <property type="match status" value="2"/>
</dbReference>
<name>A0A5C4R4W1_9RHOB</name>
<dbReference type="GO" id="GO:0005524">
    <property type="term" value="F:ATP binding"/>
    <property type="evidence" value="ECO:0007669"/>
    <property type="project" value="UniProtKB-KW"/>
</dbReference>
<dbReference type="InterPro" id="IPR004176">
    <property type="entry name" value="Clp_R_N"/>
</dbReference>
<dbReference type="PROSITE" id="PS00871">
    <property type="entry name" value="CLPAB_2"/>
    <property type="match status" value="1"/>
</dbReference>
<evidence type="ECO:0000256" key="7">
    <source>
        <dbReference type="RuleBase" id="RU004432"/>
    </source>
</evidence>
<keyword evidence="10" id="KW-0378">Hydrolase</keyword>
<dbReference type="Gene3D" id="3.40.50.300">
    <property type="entry name" value="P-loop containing nucleotide triphosphate hydrolases"/>
    <property type="match status" value="2"/>
</dbReference>
<keyword evidence="2 6" id="KW-0677">Repeat</keyword>
<dbReference type="NCBIfam" id="TIGR02639">
    <property type="entry name" value="ClpA"/>
    <property type="match status" value="1"/>
</dbReference>
<dbReference type="Pfam" id="PF07724">
    <property type="entry name" value="AAA_2"/>
    <property type="match status" value="1"/>
</dbReference>
<reference evidence="10 11" key="1">
    <citation type="submission" date="2019-06" db="EMBL/GenBank/DDBJ databases">
        <authorList>
            <person name="Li J."/>
        </authorList>
    </citation>
    <scope>NUCLEOTIDE SEQUENCE [LARGE SCALE GENOMIC DNA]</scope>
    <source>
        <strain evidence="10 11">CGMCC 1.8012</strain>
    </source>
</reference>
<dbReference type="AlphaFoldDB" id="A0A5C4R4W1"/>
<dbReference type="RefSeq" id="WP_045982962.1">
    <property type="nucleotide sequence ID" value="NZ_VDDC01000020.1"/>
</dbReference>
<feature type="region of interest" description="Disordered" evidence="8">
    <location>
        <begin position="150"/>
        <end position="175"/>
    </location>
</feature>
<evidence type="ECO:0000256" key="6">
    <source>
        <dbReference type="PROSITE-ProRule" id="PRU01251"/>
    </source>
</evidence>
<dbReference type="InterPro" id="IPR036628">
    <property type="entry name" value="Clp_N_dom_sf"/>
</dbReference>
<sequence>MPSFSTSLEQAIHQALALANEHRHELATLEHLLLALTEEPDAVKVMRACNVDLEDLRKTLVDFIEDDLSTLITDVEGSEAVPTAAFQRVIQRAAIHVQSSGRQEVTGANVLVAIFAERESNAAFFLQEMDMTRYDAVNFIAHGVAKNPSFNEPRKVVGSEEPVEQSKAEAAPDPKDETALGKYCVDLNVKSKKGDVDPLIGREAEVERAIQVLCRRRKNNPLLVGDPGVGKTAIAEGLALKITRGETPEVLAGATIFSLDMGALLAGTRYRGDFEERLKAVVKELEAHPDAILFIDEIHTVIGAGATSGGAMDASNLLKPALAGGKLRCMGSTTYKEYRQHFEKDRALSRRFQKIDVNEPSVPDTIKILMGLKPHFEAHHDLRYTNDAIKSAVELAARYINDRKLPDSAIDVIDEAGAAQHLVSESKRRKTISPKEIEAVVAKIARIPPKNVSKNDAEVLRDLDAGLKRVVFGQDNAIEMLSSAIKLARAGLREPEKPIGNYLFAGPTGVGKTEVAKQLASSLGVELIRFDMSEYMEKHAVSRLIGAPPGYVGFDQGGLLTDGVDQHPHCVLLLDEIEKAHPDVFNILLQIMDAGRLTDHNGRTVDFRNVILIMTSNAGAADQAKAAIGFGRDRREGEDTAAIERTFTPEFRNRLDAIISFAPLSRDVVVHVVEKFVLQLEAQLMDRNVHIELTPEAANWLAEKGYDDRMGARPLGRVIQESIKKPLAEELLFGRLTKGGVVRVKIEDDKPAFDITGPDAPRIGKSKTPLLTAE</sequence>
<evidence type="ECO:0000256" key="5">
    <source>
        <dbReference type="ARBA" id="ARBA00023186"/>
    </source>
</evidence>
<dbReference type="Gene3D" id="1.10.1780.10">
    <property type="entry name" value="Clp, N-terminal domain"/>
    <property type="match status" value="1"/>
</dbReference>
<evidence type="ECO:0000256" key="4">
    <source>
        <dbReference type="ARBA" id="ARBA00022840"/>
    </source>
</evidence>
<dbReference type="CDD" id="cd19499">
    <property type="entry name" value="RecA-like_ClpB_Hsp104-like"/>
    <property type="match status" value="1"/>
</dbReference>
<dbReference type="InterPro" id="IPR001270">
    <property type="entry name" value="ClpA/B"/>
</dbReference>
<dbReference type="SMART" id="SM01086">
    <property type="entry name" value="ClpB_D2-small"/>
    <property type="match status" value="1"/>
</dbReference>
<dbReference type="GO" id="GO:0034605">
    <property type="term" value="P:cellular response to heat"/>
    <property type="evidence" value="ECO:0007669"/>
    <property type="project" value="TreeGrafter"/>
</dbReference>
<keyword evidence="11" id="KW-1185">Reference proteome</keyword>
<dbReference type="GO" id="GO:0006508">
    <property type="term" value="P:proteolysis"/>
    <property type="evidence" value="ECO:0007669"/>
    <property type="project" value="UniProtKB-KW"/>
</dbReference>
<accession>A0A5C4R4W1</accession>
<evidence type="ECO:0000256" key="2">
    <source>
        <dbReference type="ARBA" id="ARBA00022737"/>
    </source>
</evidence>
<dbReference type="PRINTS" id="PR00300">
    <property type="entry name" value="CLPPROTEASEA"/>
</dbReference>
<evidence type="ECO:0000313" key="10">
    <source>
        <dbReference type="EMBL" id="TNH39016.1"/>
    </source>
</evidence>
<dbReference type="Proteomes" id="UP000304880">
    <property type="component" value="Unassembled WGS sequence"/>
</dbReference>
<organism evidence="10 11">
    <name type="scientific">Paracoccus haeundaensis</name>
    <dbReference type="NCBI Taxonomy" id="225362"/>
    <lineage>
        <taxon>Bacteria</taxon>
        <taxon>Pseudomonadati</taxon>
        <taxon>Pseudomonadota</taxon>
        <taxon>Alphaproteobacteria</taxon>
        <taxon>Rhodobacterales</taxon>
        <taxon>Paracoccaceae</taxon>
        <taxon>Paracoccus</taxon>
    </lineage>
</organism>
<dbReference type="InterPro" id="IPR041546">
    <property type="entry name" value="ClpA/ClpB_AAA_lid"/>
</dbReference>
<dbReference type="InterPro" id="IPR018368">
    <property type="entry name" value="ClpA/B_CS1"/>
</dbReference>
<dbReference type="PROSITE" id="PS00870">
    <property type="entry name" value="CLPAB_1"/>
    <property type="match status" value="1"/>
</dbReference>
<evidence type="ECO:0000313" key="11">
    <source>
        <dbReference type="Proteomes" id="UP000304880"/>
    </source>
</evidence>
<dbReference type="GO" id="GO:0016887">
    <property type="term" value="F:ATP hydrolysis activity"/>
    <property type="evidence" value="ECO:0007669"/>
    <property type="project" value="InterPro"/>
</dbReference>
<evidence type="ECO:0000259" key="9">
    <source>
        <dbReference type="PROSITE" id="PS51903"/>
    </source>
</evidence>
<dbReference type="GO" id="GO:0043335">
    <property type="term" value="P:protein unfolding"/>
    <property type="evidence" value="ECO:0007669"/>
    <property type="project" value="InterPro"/>
</dbReference>
<dbReference type="PROSITE" id="PS51903">
    <property type="entry name" value="CLP_R"/>
    <property type="match status" value="1"/>
</dbReference>
<comment type="caution">
    <text evidence="10">The sequence shown here is derived from an EMBL/GenBank/DDBJ whole genome shotgun (WGS) entry which is preliminary data.</text>
</comment>
<gene>
    <name evidence="10" type="primary">clpA</name>
    <name evidence="10" type="ORF">FHD67_12140</name>
</gene>
<dbReference type="InterPro" id="IPR050130">
    <property type="entry name" value="ClpA_ClpB"/>
</dbReference>
<dbReference type="InterPro" id="IPR003593">
    <property type="entry name" value="AAA+_ATPase"/>
</dbReference>
<dbReference type="FunFam" id="3.40.50.300:FF:000025">
    <property type="entry name" value="ATP-dependent Clp protease subunit"/>
    <property type="match status" value="1"/>
</dbReference>
<dbReference type="SUPFAM" id="SSF81923">
    <property type="entry name" value="Double Clp-N motif"/>
    <property type="match status" value="1"/>
</dbReference>
<feature type="domain" description="Clp R" evidence="9">
    <location>
        <begin position="1"/>
        <end position="147"/>
    </location>
</feature>
<dbReference type="Pfam" id="PF17871">
    <property type="entry name" value="AAA_lid_9"/>
    <property type="match status" value="1"/>
</dbReference>
<dbReference type="Pfam" id="PF02861">
    <property type="entry name" value="Clp_N"/>
    <property type="match status" value="1"/>
</dbReference>
<dbReference type="InterPro" id="IPR003959">
    <property type="entry name" value="ATPase_AAA_core"/>
</dbReference>
<dbReference type="EMBL" id="VDDC01000020">
    <property type="protein sequence ID" value="TNH39016.1"/>
    <property type="molecule type" value="Genomic_DNA"/>
</dbReference>
<dbReference type="InterPro" id="IPR019489">
    <property type="entry name" value="Clp_ATPase_C"/>
</dbReference>
<dbReference type="InterPro" id="IPR027417">
    <property type="entry name" value="P-loop_NTPase"/>
</dbReference>
<dbReference type="GO" id="GO:0008233">
    <property type="term" value="F:peptidase activity"/>
    <property type="evidence" value="ECO:0007669"/>
    <property type="project" value="UniProtKB-KW"/>
</dbReference>
<dbReference type="PANTHER" id="PTHR11638:SF111">
    <property type="entry name" value="ATP-DEPENDENT CLP PROTEASE ATP-BINDING SUBUNIT CLPA"/>
    <property type="match status" value="1"/>
</dbReference>
<dbReference type="Pfam" id="PF10431">
    <property type="entry name" value="ClpB_D2-small"/>
    <property type="match status" value="1"/>
</dbReference>
<dbReference type="CDD" id="cd00009">
    <property type="entry name" value="AAA"/>
    <property type="match status" value="1"/>
</dbReference>
<dbReference type="InterPro" id="IPR013461">
    <property type="entry name" value="ClpA"/>
</dbReference>
<keyword evidence="4 7" id="KW-0067">ATP-binding</keyword>
<dbReference type="SMART" id="SM00382">
    <property type="entry name" value="AAA"/>
    <property type="match status" value="2"/>
</dbReference>
<dbReference type="Pfam" id="PF00004">
    <property type="entry name" value="AAA"/>
    <property type="match status" value="1"/>
</dbReference>
<dbReference type="GO" id="GO:0005737">
    <property type="term" value="C:cytoplasm"/>
    <property type="evidence" value="ECO:0007669"/>
    <property type="project" value="TreeGrafter"/>
</dbReference>
<evidence type="ECO:0000256" key="1">
    <source>
        <dbReference type="ARBA" id="ARBA00008675"/>
    </source>
</evidence>
<keyword evidence="3 7" id="KW-0547">Nucleotide-binding</keyword>
<proteinExistence type="inferred from homology"/>